<comment type="caution">
    <text evidence="1">The sequence shown here is derived from an EMBL/GenBank/DDBJ whole genome shotgun (WGS) entry which is preliminary data.</text>
</comment>
<reference evidence="1 2" key="1">
    <citation type="submission" date="2023-01" db="EMBL/GenBank/DDBJ databases">
        <title>Analysis of 21 Apiospora genomes using comparative genomics revels a genus with tremendous synthesis potential of carbohydrate active enzymes and secondary metabolites.</title>
        <authorList>
            <person name="Sorensen T."/>
        </authorList>
    </citation>
    <scope>NUCLEOTIDE SEQUENCE [LARGE SCALE GENOMIC DNA]</scope>
    <source>
        <strain evidence="1 2">CBS 83171</strain>
    </source>
</reference>
<organism evidence="1 2">
    <name type="scientific">Apiospora saccharicola</name>
    <dbReference type="NCBI Taxonomy" id="335842"/>
    <lineage>
        <taxon>Eukaryota</taxon>
        <taxon>Fungi</taxon>
        <taxon>Dikarya</taxon>
        <taxon>Ascomycota</taxon>
        <taxon>Pezizomycotina</taxon>
        <taxon>Sordariomycetes</taxon>
        <taxon>Xylariomycetidae</taxon>
        <taxon>Amphisphaeriales</taxon>
        <taxon>Apiosporaceae</taxon>
        <taxon>Apiospora</taxon>
    </lineage>
</organism>
<accession>A0ABR1V938</accession>
<dbReference type="Proteomes" id="UP001446871">
    <property type="component" value="Unassembled WGS sequence"/>
</dbReference>
<gene>
    <name evidence="1" type="ORF">PG996_006836</name>
</gene>
<evidence type="ECO:0000313" key="1">
    <source>
        <dbReference type="EMBL" id="KAK8067724.1"/>
    </source>
</evidence>
<proteinExistence type="predicted"/>
<sequence>MLIAQVPAVKKLGPIPHTFFHSVEGDENLLQFLFFSGKFIEVGVRKQLNVVTLKLHVANHLLNGFQEQISLFSKSVEICDDVLVEPVWDSVNSSRPIVHCGEPGS</sequence>
<name>A0ABR1V938_9PEZI</name>
<protein>
    <submittedName>
        <fullName evidence="1">Uncharacterized protein</fullName>
    </submittedName>
</protein>
<dbReference type="EMBL" id="JAQQWM010000004">
    <property type="protein sequence ID" value="KAK8067724.1"/>
    <property type="molecule type" value="Genomic_DNA"/>
</dbReference>
<keyword evidence="2" id="KW-1185">Reference proteome</keyword>
<evidence type="ECO:0000313" key="2">
    <source>
        <dbReference type="Proteomes" id="UP001446871"/>
    </source>
</evidence>